<dbReference type="InParanoid" id="A0A3N4L623"/>
<feature type="coiled-coil region" evidence="1">
    <location>
        <begin position="289"/>
        <end position="316"/>
    </location>
</feature>
<feature type="compositionally biased region" description="Basic and acidic residues" evidence="2">
    <location>
        <begin position="56"/>
        <end position="66"/>
    </location>
</feature>
<accession>A0A3N4L623</accession>
<evidence type="ECO:0000313" key="3">
    <source>
        <dbReference type="EMBL" id="RPB18350.1"/>
    </source>
</evidence>
<proteinExistence type="predicted"/>
<dbReference type="AlphaFoldDB" id="A0A3N4L623"/>
<sequence length="492" mass="54711">MDRGTAGLLTLEDSTHAVKGLSEEEAEELTKGLLEGQGHSKEEEDEDMEGEDEGTEDKRNSWKRIHEPRTELEVVESIRENAKVLEELAGLRKEERSWRSKQQGSVARNLIISGGESIEGGWCIDGTVEGRGGWKALPATEIARGKLDNALAVSEAERCWRQVLEVRPGVLRGLERELKEVREQLALLAVAMGAGTVEEQAKVQRTINARKGRVEEEKRKEKEVKKIEARRREAEAERKEEFKAQEEAVRVAAQAKAVRDSQQKAWDACEGTLEELAKRNRSKLDEDELISLGQKMKEAKAMKERIEKETRQLLETRVGRSRQVVNGEILKTVEVVVGHKQNIDSKGKAELETAVAKVNLSLRTIGITADRTAWAVTAKAGTGEFADESIWSVSKVAQEMDPLKVAREVGRMLVQAFGRTEEMLNVWVGEGSSVKMIVPTAPMVAARDRKSLALKLREENKDMVGGKRMPKAWGGARVTGFTFDAADTTEAI</sequence>
<feature type="non-terminal residue" evidence="3">
    <location>
        <position position="492"/>
    </location>
</feature>
<gene>
    <name evidence="3" type="ORF">L211DRAFT_854208</name>
</gene>
<protein>
    <submittedName>
        <fullName evidence="3">Uncharacterized protein</fullName>
    </submittedName>
</protein>
<feature type="coiled-coil region" evidence="1">
    <location>
        <begin position="217"/>
        <end position="244"/>
    </location>
</feature>
<dbReference type="EMBL" id="ML121640">
    <property type="protein sequence ID" value="RPB18350.1"/>
    <property type="molecule type" value="Genomic_DNA"/>
</dbReference>
<evidence type="ECO:0000313" key="4">
    <source>
        <dbReference type="Proteomes" id="UP000267821"/>
    </source>
</evidence>
<reference evidence="3 4" key="1">
    <citation type="journal article" date="2018" name="Nat. Ecol. Evol.">
        <title>Pezizomycetes genomes reveal the molecular basis of ectomycorrhizal truffle lifestyle.</title>
        <authorList>
            <person name="Murat C."/>
            <person name="Payen T."/>
            <person name="Noel B."/>
            <person name="Kuo A."/>
            <person name="Morin E."/>
            <person name="Chen J."/>
            <person name="Kohler A."/>
            <person name="Krizsan K."/>
            <person name="Balestrini R."/>
            <person name="Da Silva C."/>
            <person name="Montanini B."/>
            <person name="Hainaut M."/>
            <person name="Levati E."/>
            <person name="Barry K.W."/>
            <person name="Belfiori B."/>
            <person name="Cichocki N."/>
            <person name="Clum A."/>
            <person name="Dockter R.B."/>
            <person name="Fauchery L."/>
            <person name="Guy J."/>
            <person name="Iotti M."/>
            <person name="Le Tacon F."/>
            <person name="Lindquist E.A."/>
            <person name="Lipzen A."/>
            <person name="Malagnac F."/>
            <person name="Mello A."/>
            <person name="Molinier V."/>
            <person name="Miyauchi S."/>
            <person name="Poulain J."/>
            <person name="Riccioni C."/>
            <person name="Rubini A."/>
            <person name="Sitrit Y."/>
            <person name="Splivallo R."/>
            <person name="Traeger S."/>
            <person name="Wang M."/>
            <person name="Zifcakova L."/>
            <person name="Wipf D."/>
            <person name="Zambonelli A."/>
            <person name="Paolocci F."/>
            <person name="Nowrousian M."/>
            <person name="Ottonello S."/>
            <person name="Baldrian P."/>
            <person name="Spatafora J.W."/>
            <person name="Henrissat B."/>
            <person name="Nagy L.G."/>
            <person name="Aury J.M."/>
            <person name="Wincker P."/>
            <person name="Grigoriev I.V."/>
            <person name="Bonfante P."/>
            <person name="Martin F.M."/>
        </authorList>
    </citation>
    <scope>NUCLEOTIDE SEQUENCE [LARGE SCALE GENOMIC DNA]</scope>
    <source>
        <strain evidence="3 4">ATCC MYA-4762</strain>
    </source>
</reference>
<keyword evidence="4" id="KW-1185">Reference proteome</keyword>
<feature type="compositionally biased region" description="Acidic residues" evidence="2">
    <location>
        <begin position="43"/>
        <end position="55"/>
    </location>
</feature>
<feature type="region of interest" description="Disordered" evidence="2">
    <location>
        <begin position="1"/>
        <end position="66"/>
    </location>
</feature>
<keyword evidence="1" id="KW-0175">Coiled coil</keyword>
<name>A0A3N4L623_9PEZI</name>
<dbReference type="Proteomes" id="UP000267821">
    <property type="component" value="Unassembled WGS sequence"/>
</dbReference>
<organism evidence="3 4">
    <name type="scientific">Terfezia boudieri ATCC MYA-4762</name>
    <dbReference type="NCBI Taxonomy" id="1051890"/>
    <lineage>
        <taxon>Eukaryota</taxon>
        <taxon>Fungi</taxon>
        <taxon>Dikarya</taxon>
        <taxon>Ascomycota</taxon>
        <taxon>Pezizomycotina</taxon>
        <taxon>Pezizomycetes</taxon>
        <taxon>Pezizales</taxon>
        <taxon>Pezizaceae</taxon>
        <taxon>Terfezia</taxon>
    </lineage>
</organism>
<dbReference type="OrthoDB" id="5481156at2759"/>
<evidence type="ECO:0000256" key="1">
    <source>
        <dbReference type="SAM" id="Coils"/>
    </source>
</evidence>
<evidence type="ECO:0000256" key="2">
    <source>
        <dbReference type="SAM" id="MobiDB-lite"/>
    </source>
</evidence>